<keyword evidence="4" id="KW-0862">Zinc</keyword>
<sequence length="251" mass="29256">MVVTNHFVDFDWVLQKRVLNFCNAPPPHTGVIIADTLSKCFIDWGIENKVSNITVDNASYNDVCIRRLREDFSPKKRLMQDGLGQLGGVIDVVREWIKYLNNSESRLLEFAKIKKQLQLPSRKLILDCPTRWNSTYLMLASGLEFKDVFSRYADIDPGFHYVFTDFEWMKVKEHLRVMAGTKFDKYWGESNVLLSLGAILDPRYKIFLINHTFPVIYGEDAAPRFVAEIRDTLYELYNEYVDCHIVSHSEQ</sequence>
<dbReference type="InterPro" id="IPR025525">
    <property type="entry name" value="hAT-like_transposase_RNase-H"/>
</dbReference>
<dbReference type="PANTHER" id="PTHR46481:SF10">
    <property type="entry name" value="ZINC FINGER BED DOMAIN-CONTAINING PROTEIN 39"/>
    <property type="match status" value="1"/>
</dbReference>
<evidence type="ECO:0000259" key="7">
    <source>
        <dbReference type="Pfam" id="PF14372"/>
    </source>
</evidence>
<keyword evidence="6" id="KW-0539">Nucleus</keyword>
<dbReference type="PANTHER" id="PTHR46481">
    <property type="entry name" value="ZINC FINGER BED DOMAIN-CONTAINING PROTEIN 4"/>
    <property type="match status" value="1"/>
</dbReference>
<comment type="subcellular location">
    <subcellularLocation>
        <location evidence="1">Nucleus</location>
    </subcellularLocation>
</comment>
<dbReference type="SUPFAM" id="SSF53098">
    <property type="entry name" value="Ribonuclease H-like"/>
    <property type="match status" value="1"/>
</dbReference>
<dbReference type="RefSeq" id="XP_071933612.1">
    <property type="nucleotide sequence ID" value="XM_072077511.1"/>
</dbReference>
<dbReference type="InterPro" id="IPR052035">
    <property type="entry name" value="ZnF_BED_domain_contain"/>
</dbReference>
<reference evidence="9" key="1">
    <citation type="submission" date="2025-08" db="UniProtKB">
        <authorList>
            <consortium name="RefSeq"/>
        </authorList>
    </citation>
    <scope>IDENTIFICATION</scope>
    <source>
        <tissue evidence="9">Leaves</tissue>
    </source>
</reference>
<evidence type="ECO:0000256" key="5">
    <source>
        <dbReference type="ARBA" id="ARBA00023125"/>
    </source>
</evidence>
<dbReference type="InterPro" id="IPR012337">
    <property type="entry name" value="RNaseH-like_sf"/>
</dbReference>
<keyword evidence="8" id="KW-1185">Reference proteome</keyword>
<feature type="domain" description="hAT-like transposase RNase-H fold" evidence="7">
    <location>
        <begin position="179"/>
        <end position="240"/>
    </location>
</feature>
<keyword evidence="2" id="KW-0479">Metal-binding</keyword>
<dbReference type="GeneID" id="140036202"/>
<evidence type="ECO:0000313" key="8">
    <source>
        <dbReference type="Proteomes" id="UP001652660"/>
    </source>
</evidence>
<gene>
    <name evidence="9" type="primary">LOC140036202</name>
</gene>
<evidence type="ECO:0000256" key="3">
    <source>
        <dbReference type="ARBA" id="ARBA00022771"/>
    </source>
</evidence>
<organism evidence="8 9">
    <name type="scientific">Coffea arabica</name>
    <name type="common">Arabian coffee</name>
    <dbReference type="NCBI Taxonomy" id="13443"/>
    <lineage>
        <taxon>Eukaryota</taxon>
        <taxon>Viridiplantae</taxon>
        <taxon>Streptophyta</taxon>
        <taxon>Embryophyta</taxon>
        <taxon>Tracheophyta</taxon>
        <taxon>Spermatophyta</taxon>
        <taxon>Magnoliopsida</taxon>
        <taxon>eudicotyledons</taxon>
        <taxon>Gunneridae</taxon>
        <taxon>Pentapetalae</taxon>
        <taxon>asterids</taxon>
        <taxon>lamiids</taxon>
        <taxon>Gentianales</taxon>
        <taxon>Rubiaceae</taxon>
        <taxon>Ixoroideae</taxon>
        <taxon>Gardenieae complex</taxon>
        <taxon>Bertiereae - Coffeeae clade</taxon>
        <taxon>Coffeeae</taxon>
        <taxon>Coffea</taxon>
    </lineage>
</organism>
<evidence type="ECO:0000256" key="2">
    <source>
        <dbReference type="ARBA" id="ARBA00022723"/>
    </source>
</evidence>
<proteinExistence type="predicted"/>
<accession>A0ABM4WPB5</accession>
<evidence type="ECO:0000256" key="4">
    <source>
        <dbReference type="ARBA" id="ARBA00022833"/>
    </source>
</evidence>
<name>A0ABM4WPB5_COFAR</name>
<dbReference type="Pfam" id="PF14372">
    <property type="entry name" value="hAT-like_RNase-H"/>
    <property type="match status" value="1"/>
</dbReference>
<dbReference type="Proteomes" id="UP001652660">
    <property type="component" value="Chromosome 2e"/>
</dbReference>
<evidence type="ECO:0000256" key="1">
    <source>
        <dbReference type="ARBA" id="ARBA00004123"/>
    </source>
</evidence>
<evidence type="ECO:0000313" key="9">
    <source>
        <dbReference type="RefSeq" id="XP_071933612.1"/>
    </source>
</evidence>
<keyword evidence="5" id="KW-0238">DNA-binding</keyword>
<keyword evidence="3" id="KW-0863">Zinc-finger</keyword>
<evidence type="ECO:0000256" key="6">
    <source>
        <dbReference type="ARBA" id="ARBA00023242"/>
    </source>
</evidence>
<protein>
    <submittedName>
        <fullName evidence="9">Zinc finger BED domain-containing protein RICESLEEPER 2-like</fullName>
    </submittedName>
</protein>